<feature type="domain" description="HTH cro/C1-type" evidence="2">
    <location>
        <begin position="5"/>
        <end position="59"/>
    </location>
</feature>
<dbReference type="InterPro" id="IPR050807">
    <property type="entry name" value="TransReg_Diox_bact_type"/>
</dbReference>
<gene>
    <name evidence="3" type="ORF">PSKM_gp30</name>
</gene>
<dbReference type="Proteomes" id="UP000318728">
    <property type="component" value="Segment"/>
</dbReference>
<dbReference type="Pfam" id="PF01381">
    <property type="entry name" value="HTH_3"/>
    <property type="match status" value="1"/>
</dbReference>
<dbReference type="Gene3D" id="1.10.260.40">
    <property type="entry name" value="lambda repressor-like DNA-binding domains"/>
    <property type="match status" value="1"/>
</dbReference>
<dbReference type="EMBL" id="MK798144">
    <property type="protein sequence ID" value="QDH45787.1"/>
    <property type="molecule type" value="Genomic_DNA"/>
</dbReference>
<evidence type="ECO:0000256" key="1">
    <source>
        <dbReference type="ARBA" id="ARBA00023125"/>
    </source>
</evidence>
<dbReference type="PANTHER" id="PTHR46797:SF1">
    <property type="entry name" value="METHYLPHOSPHONATE SYNTHASE"/>
    <property type="match status" value="1"/>
</dbReference>
<name>A0A513ZYN0_9CAUD</name>
<dbReference type="GO" id="GO:0003700">
    <property type="term" value="F:DNA-binding transcription factor activity"/>
    <property type="evidence" value="ECO:0007669"/>
    <property type="project" value="TreeGrafter"/>
</dbReference>
<sequence length="62" mass="7029">MILLIAEVRKNKKVTQAELAEMTGINQRMISRFETGMTVPRLDQLIAIMKALGAQWDDVVEL</sequence>
<reference evidence="3 4" key="1">
    <citation type="submission" date="2019-04" db="EMBL/GenBank/DDBJ databases">
        <title>Complete genome sequence of Pantoea sp. infecting bacteriophage vB_PagM_PSKM.</title>
        <authorList>
            <person name="Truncaite L."/>
            <person name="Simoliuniene M."/>
            <person name="Zajanckauskaite A."/>
            <person name="Meskys R."/>
            <person name="Simoliunas E."/>
        </authorList>
    </citation>
    <scope>NUCLEOTIDE SEQUENCE [LARGE SCALE GENOMIC DNA]</scope>
    <source>
        <strain evidence="3">PSKM</strain>
    </source>
</reference>
<keyword evidence="1" id="KW-0238">DNA-binding</keyword>
<dbReference type="CDD" id="cd00093">
    <property type="entry name" value="HTH_XRE"/>
    <property type="match status" value="1"/>
</dbReference>
<accession>A0A513ZYN0</accession>
<evidence type="ECO:0000313" key="3">
    <source>
        <dbReference type="EMBL" id="QDH45787.1"/>
    </source>
</evidence>
<dbReference type="InterPro" id="IPR001387">
    <property type="entry name" value="Cro/C1-type_HTH"/>
</dbReference>
<dbReference type="SUPFAM" id="SSF47413">
    <property type="entry name" value="lambda repressor-like DNA-binding domains"/>
    <property type="match status" value="1"/>
</dbReference>
<dbReference type="PANTHER" id="PTHR46797">
    <property type="entry name" value="HTH-TYPE TRANSCRIPTIONAL REGULATOR"/>
    <property type="match status" value="1"/>
</dbReference>
<keyword evidence="4" id="KW-1185">Reference proteome</keyword>
<dbReference type="SMART" id="SM00530">
    <property type="entry name" value="HTH_XRE"/>
    <property type="match status" value="1"/>
</dbReference>
<evidence type="ECO:0000259" key="2">
    <source>
        <dbReference type="PROSITE" id="PS50943"/>
    </source>
</evidence>
<organism evidence="3 4">
    <name type="scientific">Pantoea phage vB_PagM_PSKM</name>
    <dbReference type="NCBI Taxonomy" id="2588094"/>
    <lineage>
        <taxon>Viruses</taxon>
        <taxon>Duplodnaviria</taxon>
        <taxon>Heunggongvirae</taxon>
        <taxon>Uroviricota</taxon>
        <taxon>Caudoviricetes</taxon>
        <taxon>Dibbivirus</taxon>
        <taxon>Dibbivirus PSKM</taxon>
    </lineage>
</organism>
<proteinExistence type="predicted"/>
<evidence type="ECO:0000313" key="4">
    <source>
        <dbReference type="Proteomes" id="UP000318728"/>
    </source>
</evidence>
<dbReference type="InterPro" id="IPR010982">
    <property type="entry name" value="Lambda_DNA-bd_dom_sf"/>
</dbReference>
<dbReference type="GO" id="GO:0003677">
    <property type="term" value="F:DNA binding"/>
    <property type="evidence" value="ECO:0007669"/>
    <property type="project" value="UniProtKB-KW"/>
</dbReference>
<protein>
    <submittedName>
        <fullName evidence="3">XRE-family transcriptional regulator</fullName>
    </submittedName>
</protein>
<dbReference type="PROSITE" id="PS50943">
    <property type="entry name" value="HTH_CROC1"/>
    <property type="match status" value="1"/>
</dbReference>